<evidence type="ECO:0000313" key="10">
    <source>
        <dbReference type="Proteomes" id="UP000095281"/>
    </source>
</evidence>
<keyword evidence="6 9" id="KW-0496">Mitochondrion</keyword>
<dbReference type="Pfam" id="PF02466">
    <property type="entry name" value="Tim17"/>
    <property type="match status" value="1"/>
</dbReference>
<evidence type="ECO:0000256" key="6">
    <source>
        <dbReference type="ARBA" id="ARBA00023128"/>
    </source>
</evidence>
<comment type="similarity">
    <text evidence="2 9">Belongs to the Tim17/Tim22/Tim23 family.</text>
</comment>
<dbReference type="InterPro" id="IPR039175">
    <property type="entry name" value="TIM22"/>
</dbReference>
<protein>
    <recommendedName>
        <fullName evidence="9">Mitochondrial import inner membrane translocase subunit TIM22</fullName>
    </recommendedName>
</protein>
<keyword evidence="5 9" id="KW-1133">Transmembrane helix</keyword>
<comment type="subunit">
    <text evidence="9">Component of the TIM22 complex.</text>
</comment>
<comment type="function">
    <text evidence="8 9">Essential core component of the TIM22 complex, a complex that mediates the import and insertion of multi-pass transmembrane proteins into the mitochondrial inner membrane. In the TIM22 complex, it constitutes the voltage-activated and signal-gated channel. Forms a twin-pore translocase that uses the membrane potential as external driving force in 2 voltage-dependent steps.</text>
</comment>
<evidence type="ECO:0000256" key="7">
    <source>
        <dbReference type="ARBA" id="ARBA00023136"/>
    </source>
</evidence>
<evidence type="ECO:0000256" key="5">
    <source>
        <dbReference type="ARBA" id="ARBA00022989"/>
    </source>
</evidence>
<dbReference type="GO" id="GO:0008320">
    <property type="term" value="F:protein transmembrane transporter activity"/>
    <property type="evidence" value="ECO:0007669"/>
    <property type="project" value="UniProtKB-UniRule"/>
</dbReference>
<name>A0A1I8BAP4_MELHA</name>
<keyword evidence="9" id="KW-0811">Translocation</keyword>
<dbReference type="PANTHER" id="PTHR14110">
    <property type="entry name" value="MITOCHONDRIAL IMPORT INNER MEMBRANE TRANSLOCASE SUBUNIT TIM22"/>
    <property type="match status" value="1"/>
</dbReference>
<evidence type="ECO:0000256" key="4">
    <source>
        <dbReference type="ARBA" id="ARBA00022792"/>
    </source>
</evidence>
<dbReference type="PANTHER" id="PTHR14110:SF0">
    <property type="entry name" value="MITOCHONDRIAL IMPORT INNER MEMBRANE TRANSLOCASE SUBUNIT TIM22"/>
    <property type="match status" value="1"/>
</dbReference>
<reference evidence="11" key="1">
    <citation type="submission" date="2016-11" db="UniProtKB">
        <authorList>
            <consortium name="WormBaseParasite"/>
        </authorList>
    </citation>
    <scope>IDENTIFICATION</scope>
</reference>
<dbReference type="AlphaFoldDB" id="A0A1I8BAP4"/>
<feature type="transmembrane region" description="Helical" evidence="9">
    <location>
        <begin position="100"/>
        <end position="121"/>
    </location>
</feature>
<dbReference type="GO" id="GO:0042721">
    <property type="term" value="C:TIM22 mitochondrial import inner membrane insertion complex"/>
    <property type="evidence" value="ECO:0007669"/>
    <property type="project" value="UniProtKB-UniRule"/>
</dbReference>
<dbReference type="GO" id="GO:0030943">
    <property type="term" value="F:mitochondrion targeting sequence binding"/>
    <property type="evidence" value="ECO:0007669"/>
    <property type="project" value="TreeGrafter"/>
</dbReference>
<sequence length="225" mass="24730">MEGGFGIRPSSSISQLENIFANPFKQQKPNSESDDETIAEQLVYTPSENVKLLNQLLNERKLRPWKSIFEERIKATSLPAFALPPMGSEERAMMTLMENCAVKAVITSVLGAAMGVAFGLFTASMDPSFAVSKDPSKPLTLRETWTEMRTRMRNYSRQFASIGLMFSGTECLLETVRAKSDWKNGTFSGAIVGGLLGFRAGIKPAILGAAGFSAFSTAIEFYMQR</sequence>
<dbReference type="OMA" id="RETWTEM"/>
<keyword evidence="7 9" id="KW-0472">Membrane</keyword>
<organism evidence="10 11">
    <name type="scientific">Meloidogyne hapla</name>
    <name type="common">Root-knot nematode worm</name>
    <dbReference type="NCBI Taxonomy" id="6305"/>
    <lineage>
        <taxon>Eukaryota</taxon>
        <taxon>Metazoa</taxon>
        <taxon>Ecdysozoa</taxon>
        <taxon>Nematoda</taxon>
        <taxon>Chromadorea</taxon>
        <taxon>Rhabditida</taxon>
        <taxon>Tylenchina</taxon>
        <taxon>Tylenchomorpha</taxon>
        <taxon>Tylenchoidea</taxon>
        <taxon>Meloidogynidae</taxon>
        <taxon>Meloidogyninae</taxon>
        <taxon>Meloidogyne</taxon>
    </lineage>
</organism>
<feature type="transmembrane region" description="Helical" evidence="9">
    <location>
        <begin position="205"/>
        <end position="223"/>
    </location>
</feature>
<keyword evidence="4 9" id="KW-0999">Mitochondrion inner membrane</keyword>
<proteinExistence type="inferred from homology"/>
<dbReference type="Proteomes" id="UP000095281">
    <property type="component" value="Unplaced"/>
</dbReference>
<evidence type="ECO:0000256" key="3">
    <source>
        <dbReference type="ARBA" id="ARBA00022692"/>
    </source>
</evidence>
<evidence type="ECO:0000256" key="2">
    <source>
        <dbReference type="ARBA" id="ARBA00008444"/>
    </source>
</evidence>
<evidence type="ECO:0000256" key="9">
    <source>
        <dbReference type="RuleBase" id="RU367038"/>
    </source>
</evidence>
<comment type="subcellular location">
    <subcellularLocation>
        <location evidence="1 9">Mitochondrion inner membrane</location>
        <topology evidence="1 9">Multi-pass membrane protein</topology>
    </subcellularLocation>
</comment>
<accession>A0A1I8BAP4</accession>
<dbReference type="WBParaSite" id="MhA1_Contig1698.frz3.gene8">
    <property type="protein sequence ID" value="MhA1_Contig1698.frz3.gene8"/>
    <property type="gene ID" value="MhA1_Contig1698.frz3.gene8"/>
</dbReference>
<keyword evidence="10" id="KW-1185">Reference proteome</keyword>
<evidence type="ECO:0000256" key="8">
    <source>
        <dbReference type="ARBA" id="ARBA00024713"/>
    </source>
</evidence>
<evidence type="ECO:0000313" key="11">
    <source>
        <dbReference type="WBParaSite" id="MhA1_Contig1698.frz3.gene8"/>
    </source>
</evidence>
<keyword evidence="3 9" id="KW-0812">Transmembrane</keyword>
<dbReference type="GO" id="GO:0045039">
    <property type="term" value="P:protein insertion into mitochondrial inner membrane"/>
    <property type="evidence" value="ECO:0007669"/>
    <property type="project" value="UniProtKB-UniRule"/>
</dbReference>
<keyword evidence="9" id="KW-0813">Transport</keyword>
<evidence type="ECO:0000256" key="1">
    <source>
        <dbReference type="ARBA" id="ARBA00004448"/>
    </source>
</evidence>
<keyword evidence="9" id="KW-0653">Protein transport</keyword>